<dbReference type="AlphaFoldDB" id="A0A7Y4IJ81"/>
<comment type="caution">
    <text evidence="2">The sequence shown here is derived from an EMBL/GenBank/DDBJ whole genome shotgun (WGS) entry which is preliminary data.</text>
</comment>
<reference evidence="2 3" key="1">
    <citation type="submission" date="2020-05" db="EMBL/GenBank/DDBJ databases">
        <authorList>
            <person name="Whitworth D."/>
        </authorList>
    </citation>
    <scope>NUCLEOTIDE SEQUENCE [LARGE SCALE GENOMIC DNA]</scope>
    <source>
        <strain evidence="2 3">AM005</strain>
    </source>
</reference>
<dbReference type="Pfam" id="PF13338">
    <property type="entry name" value="AbiEi_4"/>
    <property type="match status" value="1"/>
</dbReference>
<dbReference type="Proteomes" id="UP000533080">
    <property type="component" value="Unassembled WGS sequence"/>
</dbReference>
<evidence type="ECO:0000313" key="3">
    <source>
        <dbReference type="Proteomes" id="UP000533080"/>
    </source>
</evidence>
<dbReference type="InterPro" id="IPR025159">
    <property type="entry name" value="AbiEi_N"/>
</dbReference>
<sequence length="189" mass="20696">MGTARRGQPDWDRLFDIVAGQSGLFTAQQALEAGYSPQVLAHHVGAGRFHRVRRGIYRLVHFPASEHEDLVAVWLWSEQQGVFSHQTALALHGLSDVLPSRVHLSLPAAWRQRRFRAPAGTVLHHADVGETERVWFGPIPGTSPRRTLLDCAAAQVSPDLLNQAIAQALSRGLILTSDLAGIQSAAQRP</sequence>
<organism evidence="2 3">
    <name type="scientific">Myxococcus xanthus</name>
    <dbReference type="NCBI Taxonomy" id="34"/>
    <lineage>
        <taxon>Bacteria</taxon>
        <taxon>Pseudomonadati</taxon>
        <taxon>Myxococcota</taxon>
        <taxon>Myxococcia</taxon>
        <taxon>Myxococcales</taxon>
        <taxon>Cystobacterineae</taxon>
        <taxon>Myxococcaceae</taxon>
        <taxon>Myxococcus</taxon>
    </lineage>
</organism>
<accession>A0A7Y4IJ81</accession>
<protein>
    <recommendedName>
        <fullName evidence="1">AbiEi antitoxin N-terminal domain-containing protein</fullName>
    </recommendedName>
</protein>
<evidence type="ECO:0000259" key="1">
    <source>
        <dbReference type="Pfam" id="PF13338"/>
    </source>
</evidence>
<gene>
    <name evidence="2" type="ORF">HNV28_18155</name>
</gene>
<dbReference type="EMBL" id="JABFNT010000053">
    <property type="protein sequence ID" value="NOJ80238.1"/>
    <property type="molecule type" value="Genomic_DNA"/>
</dbReference>
<name>A0A7Y4IJ81_MYXXA</name>
<feature type="domain" description="AbiEi antitoxin N-terminal" evidence="1">
    <location>
        <begin position="12"/>
        <end position="60"/>
    </location>
</feature>
<proteinExistence type="predicted"/>
<evidence type="ECO:0000313" key="2">
    <source>
        <dbReference type="EMBL" id="NOJ80238.1"/>
    </source>
</evidence>
<dbReference type="RefSeq" id="WP_171442437.1">
    <property type="nucleotide sequence ID" value="NZ_JABFNS010000031.1"/>
</dbReference>